<organism evidence="3 4">
    <name type="scientific">Enhygromyxa salina</name>
    <dbReference type="NCBI Taxonomy" id="215803"/>
    <lineage>
        <taxon>Bacteria</taxon>
        <taxon>Pseudomonadati</taxon>
        <taxon>Myxococcota</taxon>
        <taxon>Polyangia</taxon>
        <taxon>Nannocystales</taxon>
        <taxon>Nannocystaceae</taxon>
        <taxon>Enhygromyxa</taxon>
    </lineage>
</organism>
<dbReference type="OrthoDB" id="9804204at2"/>
<gene>
    <name evidence="3" type="ORF">ENSA5_04240</name>
</gene>
<dbReference type="PROSITE" id="PS51257">
    <property type="entry name" value="PROKAR_LIPOPROTEIN"/>
    <property type="match status" value="1"/>
</dbReference>
<keyword evidence="4" id="KW-1185">Reference proteome</keyword>
<comment type="caution">
    <text evidence="3">The sequence shown here is derived from an EMBL/GenBank/DDBJ whole genome shotgun (WGS) entry which is preliminary data.</text>
</comment>
<dbReference type="InterPro" id="IPR005490">
    <property type="entry name" value="LD_TPept_cat_dom"/>
</dbReference>
<dbReference type="AlphaFoldDB" id="A0A2S9YJE4"/>
<accession>A0A2S9YJE4</accession>
<dbReference type="InterPro" id="IPR009706">
    <property type="entry name" value="DUF1287"/>
</dbReference>
<dbReference type="Pfam" id="PF06940">
    <property type="entry name" value="DUF1287"/>
    <property type="match status" value="1"/>
</dbReference>
<evidence type="ECO:0000256" key="1">
    <source>
        <dbReference type="SAM" id="MobiDB-lite"/>
    </source>
</evidence>
<dbReference type="Proteomes" id="UP000237968">
    <property type="component" value="Unassembled WGS sequence"/>
</dbReference>
<dbReference type="EMBL" id="PVNK01000018">
    <property type="protein sequence ID" value="PRQ05180.1"/>
    <property type="molecule type" value="Genomic_DNA"/>
</dbReference>
<evidence type="ECO:0000259" key="2">
    <source>
        <dbReference type="Pfam" id="PF03734"/>
    </source>
</evidence>
<dbReference type="PANTHER" id="PTHR38589">
    <property type="entry name" value="BLR0621 PROTEIN"/>
    <property type="match status" value="1"/>
</dbReference>
<evidence type="ECO:0000313" key="4">
    <source>
        <dbReference type="Proteomes" id="UP000237968"/>
    </source>
</evidence>
<protein>
    <recommendedName>
        <fullName evidence="2">L,D-TPase catalytic domain-containing protein</fullName>
    </recommendedName>
</protein>
<feature type="region of interest" description="Disordered" evidence="1">
    <location>
        <begin position="27"/>
        <end position="63"/>
    </location>
</feature>
<feature type="domain" description="L,D-TPase catalytic" evidence="2">
    <location>
        <begin position="400"/>
        <end position="552"/>
    </location>
</feature>
<name>A0A2S9YJE4_9BACT</name>
<feature type="region of interest" description="Disordered" evidence="1">
    <location>
        <begin position="412"/>
        <end position="432"/>
    </location>
</feature>
<sequence>MTRLSVNRVLRGGLALIGLGLGLGCRPTSQAPEGESADPRPASSPAAALEASTPEPEPEPAQPEATLGVADVGIFADLDPRVQIELDPDLSPARAFARIDDTHGLLVLYADDWPVKVYPLVEDGGRALSVSKTVSVKLRAGDHAELAPLLRAPEQLRHLAPGACPPPGDLDGDGIPDPLDINLGAIKTTLNAATYDQRYIAIPYPGGDVPRELGACTDVIVRALRNAGIDLQAELHEDIARAPWRYPMVERANDDIDHRRVRTLLPWFRAHWTSLADDEAARPGDVVFMDTIPSRKGPDHIGVIGDRRGDEGRLLVANNWTDGYETAFMDLLGAVELTDRFRVPPTTNDCLSPSPISADVRQLVVVVGESWDGFHGEARRFERDSSGGPWRPVGAAFPVVLGHSGLAWGRGLHGDGPPAELAGPTKREGDGRSPAGVFAIGDAWGRAETAPPTQLRYTSESPTLRCVDDANSQHYNQIVDSATTPEDWGSAEPMRRYYELAIVVEHNLARVTEAGSCIFLHRWKDAQSPVTGCTAMAGDDLDQLAAWLEPGAVLVSLPRPALAELASRWALPG</sequence>
<feature type="compositionally biased region" description="Low complexity" evidence="1">
    <location>
        <begin position="39"/>
        <end position="54"/>
    </location>
</feature>
<dbReference type="PANTHER" id="PTHR38589:SF1">
    <property type="entry name" value="BLR0621 PROTEIN"/>
    <property type="match status" value="1"/>
</dbReference>
<evidence type="ECO:0000313" key="3">
    <source>
        <dbReference type="EMBL" id="PRQ05180.1"/>
    </source>
</evidence>
<proteinExistence type="predicted"/>
<reference evidence="3 4" key="1">
    <citation type="submission" date="2018-03" db="EMBL/GenBank/DDBJ databases">
        <title>Draft Genome Sequences of the Obligatory Marine Myxobacteria Enhygromyxa salina SWB005.</title>
        <authorList>
            <person name="Poehlein A."/>
            <person name="Moghaddam J.A."/>
            <person name="Harms H."/>
            <person name="Alanjari M."/>
            <person name="Koenig G.M."/>
            <person name="Daniel R."/>
            <person name="Schaeberle T.F."/>
        </authorList>
    </citation>
    <scope>NUCLEOTIDE SEQUENCE [LARGE SCALE GENOMIC DNA]</scope>
    <source>
        <strain evidence="3 4">SWB005</strain>
    </source>
</reference>
<dbReference type="GO" id="GO:0016740">
    <property type="term" value="F:transferase activity"/>
    <property type="evidence" value="ECO:0007669"/>
    <property type="project" value="InterPro"/>
</dbReference>
<dbReference type="Pfam" id="PF03734">
    <property type="entry name" value="YkuD"/>
    <property type="match status" value="1"/>
</dbReference>